<name>A0AAJ2JQ50_9BACL</name>
<dbReference type="GO" id="GO:0003677">
    <property type="term" value="F:DNA binding"/>
    <property type="evidence" value="ECO:0007669"/>
    <property type="project" value="UniProtKB-KW"/>
</dbReference>
<evidence type="ECO:0000259" key="3">
    <source>
        <dbReference type="Pfam" id="PF12793"/>
    </source>
</evidence>
<dbReference type="RefSeq" id="WP_315742692.1">
    <property type="nucleotide sequence ID" value="NZ_JAVYAA010000001.1"/>
</dbReference>
<dbReference type="PANTHER" id="PTHR30290:SF72">
    <property type="entry name" value="HTH-TYPE TRANSCRIPTIONAL REGULATOR SGRR"/>
    <property type="match status" value="1"/>
</dbReference>
<comment type="caution">
    <text evidence="4">The sequence shown here is derived from an EMBL/GenBank/DDBJ whole genome shotgun (WGS) entry which is preliminary data.</text>
</comment>
<dbReference type="Gene3D" id="3.40.190.10">
    <property type="entry name" value="Periplasmic binding protein-like II"/>
    <property type="match status" value="1"/>
</dbReference>
<evidence type="ECO:0000256" key="1">
    <source>
        <dbReference type="ARBA" id="ARBA00023125"/>
    </source>
</evidence>
<dbReference type="InterPro" id="IPR039424">
    <property type="entry name" value="SBP_5"/>
</dbReference>
<gene>
    <name evidence="4" type="ORF">RQP50_01485</name>
</gene>
<evidence type="ECO:0000313" key="4">
    <source>
        <dbReference type="EMBL" id="MDT8974913.1"/>
    </source>
</evidence>
<dbReference type="GO" id="GO:1904680">
    <property type="term" value="F:peptide transmembrane transporter activity"/>
    <property type="evidence" value="ECO:0007669"/>
    <property type="project" value="TreeGrafter"/>
</dbReference>
<protein>
    <submittedName>
        <fullName evidence="4">ABC transporter substrate-binding protein</fullName>
    </submittedName>
</protein>
<dbReference type="GO" id="GO:0015833">
    <property type="term" value="P:peptide transport"/>
    <property type="evidence" value="ECO:0007669"/>
    <property type="project" value="TreeGrafter"/>
</dbReference>
<dbReference type="Gene3D" id="3.10.105.10">
    <property type="entry name" value="Dipeptide-binding Protein, Domain 3"/>
    <property type="match status" value="1"/>
</dbReference>
<organism evidence="4 5">
    <name type="scientific">Paenibacillus suaedae</name>
    <dbReference type="NCBI Taxonomy" id="3077233"/>
    <lineage>
        <taxon>Bacteria</taxon>
        <taxon>Bacillati</taxon>
        <taxon>Bacillota</taxon>
        <taxon>Bacilli</taxon>
        <taxon>Bacillales</taxon>
        <taxon>Paenibacillaceae</taxon>
        <taxon>Paenibacillus</taxon>
    </lineage>
</organism>
<dbReference type="InterPro" id="IPR025370">
    <property type="entry name" value="SgrR_HTH_N"/>
</dbReference>
<dbReference type="Pfam" id="PF12793">
    <property type="entry name" value="SgrR_N"/>
    <property type="match status" value="1"/>
</dbReference>
<reference evidence="5" key="1">
    <citation type="submission" date="2023-09" db="EMBL/GenBank/DDBJ databases">
        <title>Paenibacillus sp. chi10 Genome sequencing and assembly.</title>
        <authorList>
            <person name="Kim I."/>
        </authorList>
    </citation>
    <scope>NUCLEOTIDE SEQUENCE [LARGE SCALE GENOMIC DNA]</scope>
    <source>
        <strain evidence="5">chi10</strain>
    </source>
</reference>
<feature type="domain" description="Solute-binding protein family 5" evidence="2">
    <location>
        <begin position="170"/>
        <end position="491"/>
    </location>
</feature>
<dbReference type="SUPFAM" id="SSF53850">
    <property type="entry name" value="Periplasmic binding protein-like II"/>
    <property type="match status" value="1"/>
</dbReference>
<feature type="domain" description="Transcriptional regulator SgrR N-terminal HTH" evidence="3">
    <location>
        <begin position="13"/>
        <end position="100"/>
    </location>
</feature>
<accession>A0AAJ2JQ50</accession>
<evidence type="ECO:0000259" key="2">
    <source>
        <dbReference type="Pfam" id="PF00496"/>
    </source>
</evidence>
<keyword evidence="5" id="KW-1185">Reference proteome</keyword>
<dbReference type="Proteomes" id="UP001250538">
    <property type="component" value="Unassembled WGS sequence"/>
</dbReference>
<dbReference type="InterPro" id="IPR000914">
    <property type="entry name" value="SBP_5_dom"/>
</dbReference>
<dbReference type="Pfam" id="PF00496">
    <property type="entry name" value="SBP_bac_5"/>
    <property type="match status" value="1"/>
</dbReference>
<proteinExistence type="predicted"/>
<keyword evidence="1" id="KW-0238">DNA-binding</keyword>
<sequence>MLQLDYLSLRAYLYEREHEHTAMLRLQELENVWHCSRKNAKRKLHKLVSEYDCTYIPGCGRGNQSEICFVTDFYEDLLDFIQLCLQQQDMEQLLQVLQLPFPRQWIGDLQKPIQEQFGLQSTTVGKDVLHAITTYPVTNLDPAFVSITYDSMLASLIGDTLLRYDADQNELVPHLAIGWEVDEQGLTWTIYLRKQVWFHHHRALTSRDVKFSMERLMHSACPNRWLARDIASIDCPSPLVARIILHRSNPLFGRYLASTPMIILPEDGENTDSFFIGTGPYRIVSCQQNRVVLHAFDSYFRERAYMDEIHCWQMPPERAHLIQYDIPSTGTVPFNAAYDRPTELGYRFAMYNTKHSSTMQNRMLRKALNELLDMETMWRELGRTGLIPASHFFPWRSTPIRKSLTEAIRWLAISSYSGEKLRLYMLDIPEAWEEATWIKQRALCIGIHIELHPYSFNDVHDSTNDPHMDIILSGEVSSLDPHLSVLAAFRSDALAFRRYLSDEQLEWIDSQFVLFQHENAEERESRIDRIVQYVVDEACIGFMHHPQHVRPIHPMLQHVQYDSFGFADLYKLWTPLLKN</sequence>
<dbReference type="AlphaFoldDB" id="A0AAJ2JQ50"/>
<evidence type="ECO:0000313" key="5">
    <source>
        <dbReference type="Proteomes" id="UP001250538"/>
    </source>
</evidence>
<dbReference type="PANTHER" id="PTHR30290">
    <property type="entry name" value="PERIPLASMIC BINDING COMPONENT OF ABC TRANSPORTER"/>
    <property type="match status" value="1"/>
</dbReference>
<dbReference type="EMBL" id="JAVYAA010000001">
    <property type="protein sequence ID" value="MDT8974913.1"/>
    <property type="molecule type" value="Genomic_DNA"/>
</dbReference>